<evidence type="ECO:0000256" key="5">
    <source>
        <dbReference type="ARBA" id="ARBA00022989"/>
    </source>
</evidence>
<evidence type="ECO:0000259" key="10">
    <source>
        <dbReference type="Pfam" id="PF07670"/>
    </source>
</evidence>
<dbReference type="Proteomes" id="UP000190867">
    <property type="component" value="Unassembled WGS sequence"/>
</dbReference>
<proteinExistence type="inferred from homology"/>
<feature type="transmembrane region" description="Helical" evidence="7">
    <location>
        <begin position="6"/>
        <end position="22"/>
    </location>
</feature>
<keyword evidence="3" id="KW-1003">Cell membrane</keyword>
<dbReference type="InterPro" id="IPR008276">
    <property type="entry name" value="C_nuclsd_transpt"/>
</dbReference>
<sequence>MGALNSLLGIAVLLLIAFLLSSNKKAINVRTVLGALVLQIGIGALILYVPAGREALLAAAEGVSKVISYGNDGINFLFGGLVSDKMFEVFGGGGFVFALRVLPPIIFFSALISVLYYLGIMQVVIRILGGALQKVLGTSKSESMSAAANIFVGQTEAPLLVKPYIKSMTNSELFAVMCGGLASVAGAVMIGYAGMGVPLPYLIAASFMAAPGGLLFAKILHPQTESFKDELSEDDIEEKPSNVIEAAAVGAFSGMQLAMNVGAMLLAFIALIAMLNGFIGWVAGLVGFEGVTLQSLLGYVFQPLAWVIGVPWGQEAQVAGSLIGQKLVVNEFVAYADFVNYLPNKEGVIASGVTLSPKTIAIITFALCGFANLSSIAILIGGLGGMAPNRRGDVARMGIKAVIAGTLSNLMSAAIAGFFIGLGGAVM</sequence>
<dbReference type="InterPro" id="IPR011657">
    <property type="entry name" value="CNT_C_dom"/>
</dbReference>
<feature type="domain" description="Concentrative nucleoside transporter C-terminal" evidence="9">
    <location>
        <begin position="201"/>
        <end position="417"/>
    </location>
</feature>
<dbReference type="Pfam" id="PF01773">
    <property type="entry name" value="Nucleos_tra2_N"/>
    <property type="match status" value="1"/>
</dbReference>
<feature type="transmembrane region" description="Helical" evidence="7">
    <location>
        <begin position="265"/>
        <end position="288"/>
    </location>
</feature>
<keyword evidence="7" id="KW-0813">Transport</keyword>
<feature type="transmembrane region" description="Helical" evidence="7">
    <location>
        <begin position="360"/>
        <end position="380"/>
    </location>
</feature>
<keyword evidence="12" id="KW-1185">Reference proteome</keyword>
<evidence type="ECO:0000256" key="4">
    <source>
        <dbReference type="ARBA" id="ARBA00022692"/>
    </source>
</evidence>
<dbReference type="InterPro" id="IPR002668">
    <property type="entry name" value="CNT_N_dom"/>
</dbReference>
<evidence type="ECO:0000313" key="11">
    <source>
        <dbReference type="EMBL" id="OOS00181.1"/>
    </source>
</evidence>
<name>A0A1T0AUN8_9PAST</name>
<evidence type="ECO:0000256" key="6">
    <source>
        <dbReference type="ARBA" id="ARBA00023136"/>
    </source>
</evidence>
<feature type="transmembrane region" description="Helical" evidence="7">
    <location>
        <begin position="95"/>
        <end position="118"/>
    </location>
</feature>
<dbReference type="Pfam" id="PF07662">
    <property type="entry name" value="Nucleos_tra2_C"/>
    <property type="match status" value="1"/>
</dbReference>
<dbReference type="GO" id="GO:0005337">
    <property type="term" value="F:nucleoside transmembrane transporter activity"/>
    <property type="evidence" value="ECO:0007669"/>
    <property type="project" value="InterPro"/>
</dbReference>
<keyword evidence="6 7" id="KW-0472">Membrane</keyword>
<evidence type="ECO:0000256" key="7">
    <source>
        <dbReference type="RuleBase" id="RU362018"/>
    </source>
</evidence>
<dbReference type="OrthoDB" id="9766455at2"/>
<evidence type="ECO:0000256" key="3">
    <source>
        <dbReference type="ARBA" id="ARBA00022475"/>
    </source>
</evidence>
<protein>
    <recommendedName>
        <fullName evidence="7">Nucleoside permease</fullName>
    </recommendedName>
</protein>
<dbReference type="PANTHER" id="PTHR10590">
    <property type="entry name" value="SODIUM/NUCLEOSIDE COTRANSPORTER"/>
    <property type="match status" value="1"/>
</dbReference>
<feature type="transmembrane region" description="Helical" evidence="7">
    <location>
        <begin position="199"/>
        <end position="220"/>
    </location>
</feature>
<keyword evidence="5 7" id="KW-1133">Transmembrane helix</keyword>
<dbReference type="PANTHER" id="PTHR10590:SF4">
    <property type="entry name" value="SOLUTE CARRIER FAMILY 28 MEMBER 3"/>
    <property type="match status" value="1"/>
</dbReference>
<dbReference type="STRING" id="734.B0187_04355"/>
<feature type="transmembrane region" description="Helical" evidence="7">
    <location>
        <begin position="401"/>
        <end position="426"/>
    </location>
</feature>
<evidence type="ECO:0000259" key="8">
    <source>
        <dbReference type="Pfam" id="PF01773"/>
    </source>
</evidence>
<dbReference type="NCBIfam" id="TIGR00804">
    <property type="entry name" value="nupC"/>
    <property type="match status" value="1"/>
</dbReference>
<feature type="transmembrane region" description="Helical" evidence="7">
    <location>
        <begin position="173"/>
        <end position="193"/>
    </location>
</feature>
<comment type="caution">
    <text evidence="11">The sequence shown here is derived from an EMBL/GenBank/DDBJ whole genome shotgun (WGS) entry which is preliminary data.</text>
</comment>
<dbReference type="AlphaFoldDB" id="A0A1T0AUN8"/>
<gene>
    <name evidence="11" type="ORF">B0187_04355</name>
</gene>
<dbReference type="InterPro" id="IPR018270">
    <property type="entry name" value="C_nuclsd_transpt_met_bac"/>
</dbReference>
<comment type="subcellular location">
    <subcellularLocation>
        <location evidence="1">Cell membrane</location>
        <topology evidence="1">Multi-pass membrane protein</topology>
    </subcellularLocation>
</comment>
<reference evidence="11 12" key="1">
    <citation type="submission" date="2017-02" db="EMBL/GenBank/DDBJ databases">
        <title>Draft genome sequence of Haemophilus paracuniculus CCUG 43573 type strain.</title>
        <authorList>
            <person name="Engstrom-Jakobsson H."/>
            <person name="Salva-Serra F."/>
            <person name="Thorell K."/>
            <person name="Gonzales-Siles L."/>
            <person name="Karlsson R."/>
            <person name="Boulund F."/>
            <person name="Engstrand L."/>
            <person name="Kristiansson E."/>
            <person name="Moore E."/>
        </authorList>
    </citation>
    <scope>NUCLEOTIDE SEQUENCE [LARGE SCALE GENOMIC DNA]</scope>
    <source>
        <strain evidence="11 12">CCUG 43573</strain>
    </source>
</reference>
<feature type="domain" description="Nucleoside transporter/FeoB GTPase Gate" evidence="10">
    <location>
        <begin position="98"/>
        <end position="196"/>
    </location>
</feature>
<evidence type="ECO:0000313" key="12">
    <source>
        <dbReference type="Proteomes" id="UP000190867"/>
    </source>
</evidence>
<dbReference type="InterPro" id="IPR011642">
    <property type="entry name" value="Gate_dom"/>
</dbReference>
<accession>A0A1T0AUN8</accession>
<keyword evidence="4 7" id="KW-0812">Transmembrane</keyword>
<dbReference type="GO" id="GO:0005886">
    <property type="term" value="C:plasma membrane"/>
    <property type="evidence" value="ECO:0007669"/>
    <property type="project" value="UniProtKB-SubCell"/>
</dbReference>
<comment type="similarity">
    <text evidence="2 7">Belongs to the concentrative nucleoside transporter (CNT) (TC 2.A.41) family.</text>
</comment>
<feature type="transmembrane region" description="Helical" evidence="7">
    <location>
        <begin position="29"/>
        <end position="49"/>
    </location>
</feature>
<evidence type="ECO:0000256" key="1">
    <source>
        <dbReference type="ARBA" id="ARBA00004651"/>
    </source>
</evidence>
<feature type="domain" description="Concentrative nucleoside transporter N-terminal" evidence="8">
    <location>
        <begin position="8"/>
        <end position="81"/>
    </location>
</feature>
<dbReference type="GO" id="GO:0015293">
    <property type="term" value="F:symporter activity"/>
    <property type="evidence" value="ECO:0007669"/>
    <property type="project" value="TreeGrafter"/>
</dbReference>
<dbReference type="EMBL" id="MUYA01000004">
    <property type="protein sequence ID" value="OOS00181.1"/>
    <property type="molecule type" value="Genomic_DNA"/>
</dbReference>
<evidence type="ECO:0000259" key="9">
    <source>
        <dbReference type="Pfam" id="PF07662"/>
    </source>
</evidence>
<organism evidence="11 12">
    <name type="scientific">Haemophilus paracuniculus</name>
    <dbReference type="NCBI Taxonomy" id="734"/>
    <lineage>
        <taxon>Bacteria</taxon>
        <taxon>Pseudomonadati</taxon>
        <taxon>Pseudomonadota</taxon>
        <taxon>Gammaproteobacteria</taxon>
        <taxon>Pasteurellales</taxon>
        <taxon>Pasteurellaceae</taxon>
        <taxon>Haemophilus</taxon>
    </lineage>
</organism>
<dbReference type="Pfam" id="PF07670">
    <property type="entry name" value="Gate"/>
    <property type="match status" value="1"/>
</dbReference>
<evidence type="ECO:0000256" key="2">
    <source>
        <dbReference type="ARBA" id="ARBA00009033"/>
    </source>
</evidence>
<dbReference type="RefSeq" id="WP_078236633.1">
    <property type="nucleotide sequence ID" value="NZ_MUYA01000004.1"/>
</dbReference>